<dbReference type="EMBL" id="BOPG01000014">
    <property type="protein sequence ID" value="GIJ55118.1"/>
    <property type="molecule type" value="Genomic_DNA"/>
</dbReference>
<keyword evidence="2" id="KW-1185">Reference proteome</keyword>
<evidence type="ECO:0008006" key="3">
    <source>
        <dbReference type="Google" id="ProtNLM"/>
    </source>
</evidence>
<dbReference type="Pfam" id="PF01063">
    <property type="entry name" value="Aminotran_4"/>
    <property type="match status" value="1"/>
</dbReference>
<evidence type="ECO:0000313" key="2">
    <source>
        <dbReference type="Proteomes" id="UP000612585"/>
    </source>
</evidence>
<dbReference type="AlphaFoldDB" id="A0A8J3Z4Z5"/>
<accession>A0A8J3Z4Z5</accession>
<protein>
    <recommendedName>
        <fullName evidence="3">Branched-chain amino acid aminotransferase/4-amino-4-deoxychorismate lyase</fullName>
    </recommendedName>
</protein>
<organism evidence="1 2">
    <name type="scientific">Virgisporangium aurantiacum</name>
    <dbReference type="NCBI Taxonomy" id="175570"/>
    <lineage>
        <taxon>Bacteria</taxon>
        <taxon>Bacillati</taxon>
        <taxon>Actinomycetota</taxon>
        <taxon>Actinomycetes</taxon>
        <taxon>Micromonosporales</taxon>
        <taxon>Micromonosporaceae</taxon>
        <taxon>Virgisporangium</taxon>
    </lineage>
</organism>
<dbReference type="InterPro" id="IPR001544">
    <property type="entry name" value="Aminotrans_IV"/>
</dbReference>
<name>A0A8J3Z4Z5_9ACTN</name>
<comment type="caution">
    <text evidence="1">The sequence shown here is derived from an EMBL/GenBank/DDBJ whole genome shotgun (WGS) entry which is preliminary data.</text>
</comment>
<evidence type="ECO:0000313" key="1">
    <source>
        <dbReference type="EMBL" id="GIJ55118.1"/>
    </source>
</evidence>
<dbReference type="Proteomes" id="UP000612585">
    <property type="component" value="Unassembled WGS sequence"/>
</dbReference>
<dbReference type="SUPFAM" id="SSF56752">
    <property type="entry name" value="D-aminoacid aminotransferase-like PLP-dependent enzymes"/>
    <property type="match status" value="1"/>
</dbReference>
<sequence>MPAAYGEHMTHATVNGVPASADDLVPLAFAGYGHYTSMQMRAGRVRGFGFHLDRLRVASLELFGVAVPDERVRECVRATVTGDASVVVHMFVGDWAAFEAGRPVEPSVLVRTRAPAEPSETPVRVRTARFGRYLPHIKNAATMGLVHHHRHAVIDGYDDALFVDDDGVISEGSAWNVLFLDADGTTVFPVAPMLLGTMLQMIRTRFTGPVTDRAVGVINLPDLRGAALTNSINPARPISAVDGREFPVDDEWLGRLRAAYADNVPEAV</sequence>
<gene>
    <name evidence="1" type="ORF">Vau01_026340</name>
</gene>
<dbReference type="InterPro" id="IPR036038">
    <property type="entry name" value="Aminotransferase-like"/>
</dbReference>
<proteinExistence type="predicted"/>
<dbReference type="Gene3D" id="3.20.10.10">
    <property type="entry name" value="D-amino Acid Aminotransferase, subunit A, domain 2"/>
    <property type="match status" value="1"/>
</dbReference>
<reference evidence="1" key="1">
    <citation type="submission" date="2021-01" db="EMBL/GenBank/DDBJ databases">
        <title>Whole genome shotgun sequence of Virgisporangium aurantiacum NBRC 16421.</title>
        <authorList>
            <person name="Komaki H."/>
            <person name="Tamura T."/>
        </authorList>
    </citation>
    <scope>NUCLEOTIDE SEQUENCE</scope>
    <source>
        <strain evidence="1">NBRC 16421</strain>
    </source>
</reference>
<dbReference type="NCBIfam" id="NF006734">
    <property type="entry name" value="PRK09266.1"/>
    <property type="match status" value="1"/>
</dbReference>
<dbReference type="GO" id="GO:0003824">
    <property type="term" value="F:catalytic activity"/>
    <property type="evidence" value="ECO:0007669"/>
    <property type="project" value="InterPro"/>
</dbReference>
<dbReference type="InterPro" id="IPR043132">
    <property type="entry name" value="BCAT-like_C"/>
</dbReference>